<keyword evidence="2" id="KW-0732">Signal</keyword>
<dbReference type="EMBL" id="FN653049">
    <property type="protein sequence ID" value="CBY09939.1"/>
    <property type="molecule type" value="Genomic_DNA"/>
</dbReference>
<name>E4XGZ1_OIKDI</name>
<feature type="compositionally biased region" description="Polar residues" evidence="1">
    <location>
        <begin position="466"/>
        <end position="488"/>
    </location>
</feature>
<organism evidence="3">
    <name type="scientific">Oikopleura dioica</name>
    <name type="common">Tunicate</name>
    <dbReference type="NCBI Taxonomy" id="34765"/>
    <lineage>
        <taxon>Eukaryota</taxon>
        <taxon>Metazoa</taxon>
        <taxon>Chordata</taxon>
        <taxon>Tunicata</taxon>
        <taxon>Appendicularia</taxon>
        <taxon>Copelata</taxon>
        <taxon>Oikopleuridae</taxon>
        <taxon>Oikopleura</taxon>
    </lineage>
</organism>
<feature type="compositionally biased region" description="Basic and acidic residues" evidence="1">
    <location>
        <begin position="269"/>
        <end position="286"/>
    </location>
</feature>
<proteinExistence type="predicted"/>
<feature type="region of interest" description="Disordered" evidence="1">
    <location>
        <begin position="258"/>
        <end position="366"/>
    </location>
</feature>
<dbReference type="AlphaFoldDB" id="E4XGZ1"/>
<feature type="compositionally biased region" description="Basic residues" evidence="1">
    <location>
        <begin position="287"/>
        <end position="302"/>
    </location>
</feature>
<protein>
    <submittedName>
        <fullName evidence="3">Uncharacterized protein</fullName>
    </submittedName>
</protein>
<feature type="compositionally biased region" description="Polar residues" evidence="1">
    <location>
        <begin position="856"/>
        <end position="879"/>
    </location>
</feature>
<feature type="compositionally biased region" description="Polar residues" evidence="1">
    <location>
        <begin position="728"/>
        <end position="741"/>
    </location>
</feature>
<feature type="compositionally biased region" description="Basic and acidic residues" evidence="1">
    <location>
        <begin position="436"/>
        <end position="451"/>
    </location>
</feature>
<sequence length="934" mass="104097">MFLVAVAVLCVMFGNRKASEIKPIKKFAQDEPGSTYDKWDHEMAPGHVNPSYYNPNFLLPTVAAQIDEQTGPTSIIDDVAGSAQLSTKDISENQDFSLDDLPSVFSSESDKKTINSNHLEKVKETVGTDSSTIKVDSISINSEIFKKDQKEAGYISEGCEIALVFQKVKGRSIKERDVDVESIPEGIQTTQQKTKISLEEIINAVSNPEIELKFENETRNASKKKINKNLSKNLTEKVKNAKKWMAKAKSDSILVTDSESEYRRRNRDKGKMLPRMEDLSEVEGIKKVQRRKSLRERNKKSKNSNSSFTNSATTKSQTRTLKARKNDTSADIHTSVLDTTTEKPTTSDQTTTGTTETHTDTLKSTKRTHCTADDQSYTATGTTLSVTETGSTTINSRTDQMTSSMTRTTDTYTQTETDTETDLTTQRSCDDSCSESETRTRSVYSKDKSDYSQKQSHSSTHHSDSRNYTATEYTEPTVVNTTDWSKSGRTNREEYSKSYSGISKHNSYSDKYSTEERTRGYSTGSKTYSKAPNSKNLRASRSYYSTQNEKISESEDLRTVSQSSKDANRSKSELSKYDSDMRYDSELTRKVSNKSSSKKSHDVIVHDPTDVSMSTFPEISVTEAETPAKSPIREYQKKQDQDKLQVKKEVKKRKPRKSPSQLELKMSDFMDELEEVLSEMSERSDAECQREASRIPVRKMLSTFESEVNEKPRRFRQHPVIGAKAKRASTSQSKCVSQKSPESFAEKVDRFKTDESKAKSPHKTSIGGRTPVGSGLKSYLETQPIGSGEQLSSCTFARVSYDQYTSVFNSDHLSTTPLGTNTSSFTDRAHTLSSNTNNNSAYSAVKLEFDRSSISSDTELNDNRSSTRASTTHSIATCRSSGSSESSLNSTDSSGASSSSSDDEYSILSPTLASETPGLSQTSTTYTDTQSHKY</sequence>
<feature type="compositionally biased region" description="Polar residues" evidence="1">
    <location>
        <begin position="331"/>
        <end position="344"/>
    </location>
</feature>
<dbReference type="OrthoDB" id="10518817at2759"/>
<reference evidence="3" key="1">
    <citation type="journal article" date="2010" name="Science">
        <title>Plasticity of animal genome architecture unmasked by rapid evolution of a pelagic tunicate.</title>
        <authorList>
            <person name="Denoeud F."/>
            <person name="Henriet S."/>
            <person name="Mungpakdee S."/>
            <person name="Aury J.M."/>
            <person name="Da Silva C."/>
            <person name="Brinkmann H."/>
            <person name="Mikhaleva J."/>
            <person name="Olsen L.C."/>
            <person name="Jubin C."/>
            <person name="Canestro C."/>
            <person name="Bouquet J.M."/>
            <person name="Danks G."/>
            <person name="Poulain J."/>
            <person name="Campsteijn C."/>
            <person name="Adamski M."/>
            <person name="Cross I."/>
            <person name="Yadetie F."/>
            <person name="Muffato M."/>
            <person name="Louis A."/>
            <person name="Butcher S."/>
            <person name="Tsagkogeorga G."/>
            <person name="Konrad A."/>
            <person name="Singh S."/>
            <person name="Jensen M.F."/>
            <person name="Cong E.H."/>
            <person name="Eikeseth-Otteraa H."/>
            <person name="Noel B."/>
            <person name="Anthouard V."/>
            <person name="Porcel B.M."/>
            <person name="Kachouri-Lafond R."/>
            <person name="Nishino A."/>
            <person name="Ugolini M."/>
            <person name="Chourrout P."/>
            <person name="Nishida H."/>
            <person name="Aasland R."/>
            <person name="Huzurbazar S."/>
            <person name="Westhof E."/>
            <person name="Delsuc F."/>
            <person name="Lehrach H."/>
            <person name="Reinhardt R."/>
            <person name="Weissenbach J."/>
            <person name="Roy S.W."/>
            <person name="Artiguenave F."/>
            <person name="Postlethwait J.H."/>
            <person name="Manak J.R."/>
            <person name="Thompson E.M."/>
            <person name="Jaillon O."/>
            <person name="Du Pasquier L."/>
            <person name="Boudinot P."/>
            <person name="Liberles D.A."/>
            <person name="Volff J.N."/>
            <person name="Philippe H."/>
            <person name="Lenhard B."/>
            <person name="Roest Crollius H."/>
            <person name="Wincker P."/>
            <person name="Chourrout D."/>
        </authorList>
    </citation>
    <scope>NUCLEOTIDE SEQUENCE [LARGE SCALE GENOMIC DNA]</scope>
</reference>
<evidence type="ECO:0000313" key="3">
    <source>
        <dbReference type="EMBL" id="CBY09939.1"/>
    </source>
</evidence>
<feature type="compositionally biased region" description="Basic and acidic residues" evidence="1">
    <location>
        <begin position="744"/>
        <end position="758"/>
    </location>
</feature>
<feature type="compositionally biased region" description="Low complexity" evidence="1">
    <location>
        <begin position="388"/>
        <end position="427"/>
    </location>
</feature>
<gene>
    <name evidence="3" type="ORF">GSOID_T00010757001</name>
</gene>
<feature type="compositionally biased region" description="Basic and acidic residues" evidence="1">
    <location>
        <begin position="599"/>
        <end position="609"/>
    </location>
</feature>
<feature type="region of interest" description="Disordered" evidence="1">
    <location>
        <begin position="388"/>
        <end position="662"/>
    </location>
</feature>
<feature type="chain" id="PRO_5003192946" evidence="2">
    <location>
        <begin position="19"/>
        <end position="934"/>
    </location>
</feature>
<feature type="compositionally biased region" description="Low complexity" evidence="1">
    <location>
        <begin position="880"/>
        <end position="900"/>
    </location>
</feature>
<evidence type="ECO:0000256" key="1">
    <source>
        <dbReference type="SAM" id="MobiDB-lite"/>
    </source>
</evidence>
<feature type="compositionally biased region" description="Polar residues" evidence="1">
    <location>
        <begin position="520"/>
        <end position="549"/>
    </location>
</feature>
<accession>E4XGZ1</accession>
<feature type="compositionally biased region" description="Low complexity" evidence="1">
    <location>
        <begin position="920"/>
        <end position="934"/>
    </location>
</feature>
<feature type="region of interest" description="Disordered" evidence="1">
    <location>
        <begin position="856"/>
        <end position="934"/>
    </location>
</feature>
<feature type="compositionally biased region" description="Low complexity" evidence="1">
    <location>
        <begin position="346"/>
        <end position="356"/>
    </location>
</feature>
<evidence type="ECO:0000313" key="4">
    <source>
        <dbReference type="Proteomes" id="UP000001307"/>
    </source>
</evidence>
<dbReference type="Proteomes" id="UP000001307">
    <property type="component" value="Unassembled WGS sequence"/>
</dbReference>
<evidence type="ECO:0000256" key="2">
    <source>
        <dbReference type="SAM" id="SignalP"/>
    </source>
</evidence>
<feature type="compositionally biased region" description="Low complexity" evidence="1">
    <location>
        <begin position="303"/>
        <end position="316"/>
    </location>
</feature>
<feature type="compositionally biased region" description="Polar residues" evidence="1">
    <location>
        <begin position="497"/>
        <end position="511"/>
    </location>
</feature>
<feature type="compositionally biased region" description="Basic and acidic residues" evidence="1">
    <location>
        <begin position="566"/>
        <end position="589"/>
    </location>
</feature>
<dbReference type="InParanoid" id="E4XGZ1"/>
<feature type="signal peptide" evidence="2">
    <location>
        <begin position="1"/>
        <end position="18"/>
    </location>
</feature>
<feature type="region of interest" description="Disordered" evidence="1">
    <location>
        <begin position="722"/>
        <end position="780"/>
    </location>
</feature>
<keyword evidence="4" id="KW-1185">Reference proteome</keyword>
<feature type="compositionally biased region" description="Basic and acidic residues" evidence="1">
    <location>
        <begin position="631"/>
        <end position="648"/>
    </location>
</feature>